<organism evidence="6 7">
    <name type="scientific">Salimicrobium album</name>
    <dbReference type="NCBI Taxonomy" id="50717"/>
    <lineage>
        <taxon>Bacteria</taxon>
        <taxon>Bacillati</taxon>
        <taxon>Bacillota</taxon>
        <taxon>Bacilli</taxon>
        <taxon>Bacillales</taxon>
        <taxon>Bacillaceae</taxon>
        <taxon>Salimicrobium</taxon>
    </lineage>
</organism>
<name>A0A1H3I6B3_9BACI</name>
<dbReference type="Proteomes" id="UP000198647">
    <property type="component" value="Unassembled WGS sequence"/>
</dbReference>
<keyword evidence="3 4" id="KW-0413">Isomerase</keyword>
<sequence length="388" mass="44015">MEEKFYRDSFAEVDLDAIHYNVRQMRGRLPEKTGVYAVVKANGYGHGDIQVARTAIEAGAERLAVALLDEAFRLRKVGITVPILVMGYTRPEDALLAARENITVTVYQKEWIERVKDTGETPLHVHLKLDTGMGRIGVRSETEMESVLSALRSTENVQLTGVFTHFATADEGDLSHYREQNERLARLLEYFGESWSGEVDVHTGNSAAGMRFPGHMFQYVRFGIGMYGLYPSGEVKEERPIDLQPAFSLHSTLIHVKKLEEGEPISYGATYRTDQGEWIGTVPFGYADGWIRKLQGMEVLVNGKRCEIVGRICMDQFMVRLDEYYPTGTEVVLIGRQEDEEIEMDEVADYVDTINYEIPCLITGRVPRIFKRNNEVISTSHRLQHPLV</sequence>
<feature type="binding site" evidence="4">
    <location>
        <position position="135"/>
    </location>
    <ligand>
        <name>substrate</name>
    </ligand>
</feature>
<accession>A0A1H3I6B3</accession>
<feature type="binding site" evidence="4">
    <location>
        <position position="314"/>
    </location>
    <ligand>
        <name>substrate</name>
    </ligand>
</feature>
<dbReference type="SUPFAM" id="SSF51419">
    <property type="entry name" value="PLP-binding barrel"/>
    <property type="match status" value="1"/>
</dbReference>
<dbReference type="EMBL" id="FNOS01000006">
    <property type="protein sequence ID" value="SDY22514.1"/>
    <property type="molecule type" value="Genomic_DNA"/>
</dbReference>
<dbReference type="Pfam" id="PF01168">
    <property type="entry name" value="Ala_racemase_N"/>
    <property type="match status" value="1"/>
</dbReference>
<comment type="pathway">
    <text evidence="4">Amino-acid biosynthesis; D-alanine biosynthesis; D-alanine from L-alanine: step 1/1.</text>
</comment>
<dbReference type="SUPFAM" id="SSF50621">
    <property type="entry name" value="Alanine racemase C-terminal domain-like"/>
    <property type="match status" value="1"/>
</dbReference>
<evidence type="ECO:0000256" key="2">
    <source>
        <dbReference type="ARBA" id="ARBA00022898"/>
    </source>
</evidence>
<dbReference type="InterPro" id="IPR001608">
    <property type="entry name" value="Ala_racemase_N"/>
</dbReference>
<protein>
    <recommendedName>
        <fullName evidence="4">Alanine racemase</fullName>
        <ecNumber evidence="4">5.1.1.1</ecNumber>
    </recommendedName>
</protein>
<dbReference type="RefSeq" id="WP_093107983.1">
    <property type="nucleotide sequence ID" value="NZ_FNOS01000006.1"/>
</dbReference>
<evidence type="ECO:0000313" key="6">
    <source>
        <dbReference type="EMBL" id="SDY22514.1"/>
    </source>
</evidence>
<dbReference type="PROSITE" id="PS00395">
    <property type="entry name" value="ALANINE_RACEMASE"/>
    <property type="match status" value="1"/>
</dbReference>
<proteinExistence type="inferred from homology"/>
<dbReference type="InterPro" id="IPR020622">
    <property type="entry name" value="Ala_racemase_pyridoxalP-BS"/>
</dbReference>
<dbReference type="InterPro" id="IPR029066">
    <property type="entry name" value="PLP-binding_barrel"/>
</dbReference>
<feature type="domain" description="Alanine racemase C-terminal" evidence="5">
    <location>
        <begin position="246"/>
        <end position="371"/>
    </location>
</feature>
<comment type="similarity">
    <text evidence="4">Belongs to the alanine racemase family.</text>
</comment>
<dbReference type="Gene3D" id="2.40.37.10">
    <property type="entry name" value="Lyase, Ornithine Decarboxylase, Chain A, domain 1"/>
    <property type="match status" value="1"/>
</dbReference>
<dbReference type="SMART" id="SM01005">
    <property type="entry name" value="Ala_racemase_C"/>
    <property type="match status" value="1"/>
</dbReference>
<comment type="function">
    <text evidence="4">Catalyzes the interconversion of L-alanine and D-alanine. May also act on other amino acids.</text>
</comment>
<dbReference type="NCBIfam" id="TIGR00492">
    <property type="entry name" value="alr"/>
    <property type="match status" value="1"/>
</dbReference>
<feature type="modified residue" description="N6-(pyridoxal phosphate)lysine" evidence="4">
    <location>
        <position position="40"/>
    </location>
</feature>
<dbReference type="CDD" id="cd00430">
    <property type="entry name" value="PLPDE_III_AR"/>
    <property type="match status" value="1"/>
</dbReference>
<keyword evidence="7" id="KW-1185">Reference proteome</keyword>
<gene>
    <name evidence="6" type="ORF">SAMN04488081_2409</name>
</gene>
<evidence type="ECO:0000313" key="7">
    <source>
        <dbReference type="Proteomes" id="UP000198647"/>
    </source>
</evidence>
<evidence type="ECO:0000256" key="4">
    <source>
        <dbReference type="HAMAP-Rule" id="MF_01201"/>
    </source>
</evidence>
<comment type="caution">
    <text evidence="6">The sequence shown here is derived from an EMBL/GenBank/DDBJ whole genome shotgun (WGS) entry which is preliminary data.</text>
</comment>
<dbReference type="EC" id="5.1.1.1" evidence="4"/>
<dbReference type="PRINTS" id="PR00992">
    <property type="entry name" value="ALARACEMASE"/>
</dbReference>
<dbReference type="PANTHER" id="PTHR30511:SF0">
    <property type="entry name" value="ALANINE RACEMASE, CATABOLIC-RELATED"/>
    <property type="match status" value="1"/>
</dbReference>
<reference evidence="6 7" key="1">
    <citation type="submission" date="2016-10" db="EMBL/GenBank/DDBJ databases">
        <authorList>
            <person name="Varghese N."/>
            <person name="Submissions S."/>
        </authorList>
    </citation>
    <scope>NUCLEOTIDE SEQUENCE [LARGE SCALE GENOMIC DNA]</scope>
    <source>
        <strain evidence="6 7">DSM 20748</strain>
    </source>
</reference>
<dbReference type="Pfam" id="PF00842">
    <property type="entry name" value="Ala_racemase_C"/>
    <property type="match status" value="1"/>
</dbReference>
<dbReference type="HAMAP" id="MF_01201">
    <property type="entry name" value="Ala_racemase"/>
    <property type="match status" value="1"/>
</dbReference>
<dbReference type="InterPro" id="IPR009006">
    <property type="entry name" value="Ala_racemase/Decarboxylase_C"/>
</dbReference>
<keyword evidence="2 4" id="KW-0663">Pyridoxal phosphate</keyword>
<feature type="active site" description="Proton acceptor; specific for L-alanine" evidence="4">
    <location>
        <position position="267"/>
    </location>
</feature>
<comment type="cofactor">
    <cofactor evidence="1 4">
        <name>pyridoxal 5'-phosphate</name>
        <dbReference type="ChEBI" id="CHEBI:597326"/>
    </cofactor>
</comment>
<dbReference type="InterPro" id="IPR011079">
    <property type="entry name" value="Ala_racemase_C"/>
</dbReference>
<dbReference type="PANTHER" id="PTHR30511">
    <property type="entry name" value="ALANINE RACEMASE"/>
    <property type="match status" value="1"/>
</dbReference>
<evidence type="ECO:0000256" key="1">
    <source>
        <dbReference type="ARBA" id="ARBA00001933"/>
    </source>
</evidence>
<evidence type="ECO:0000256" key="3">
    <source>
        <dbReference type="ARBA" id="ARBA00023235"/>
    </source>
</evidence>
<comment type="catalytic activity">
    <reaction evidence="4">
        <text>L-alanine = D-alanine</text>
        <dbReference type="Rhea" id="RHEA:20249"/>
        <dbReference type="ChEBI" id="CHEBI:57416"/>
        <dbReference type="ChEBI" id="CHEBI:57972"/>
        <dbReference type="EC" id="5.1.1.1"/>
    </reaction>
</comment>
<feature type="active site" description="Proton acceptor; specific for D-alanine" evidence="4">
    <location>
        <position position="40"/>
    </location>
</feature>
<evidence type="ECO:0000259" key="5">
    <source>
        <dbReference type="SMART" id="SM01005"/>
    </source>
</evidence>
<dbReference type="Gene3D" id="3.20.20.10">
    <property type="entry name" value="Alanine racemase"/>
    <property type="match status" value="1"/>
</dbReference>
<dbReference type="InterPro" id="IPR000821">
    <property type="entry name" value="Ala_racemase"/>
</dbReference>